<protein>
    <recommendedName>
        <fullName evidence="2">peptidylprolyl isomerase</fullName>
        <ecNumber evidence="2">5.2.1.8</ecNumber>
    </recommendedName>
</protein>
<dbReference type="GO" id="GO:0051082">
    <property type="term" value="F:unfolded protein binding"/>
    <property type="evidence" value="ECO:0007669"/>
    <property type="project" value="UniProtKB-ARBA"/>
</dbReference>
<dbReference type="GO" id="GO:0003755">
    <property type="term" value="F:peptidyl-prolyl cis-trans isomerase activity"/>
    <property type="evidence" value="ECO:0007669"/>
    <property type="project" value="UniProtKB-KW"/>
</dbReference>
<dbReference type="PROSITE" id="PS50293">
    <property type="entry name" value="TPR_REGION"/>
    <property type="match status" value="1"/>
</dbReference>
<dbReference type="InterPro" id="IPR011990">
    <property type="entry name" value="TPR-like_helical_dom_sf"/>
</dbReference>
<dbReference type="PRINTS" id="PR00153">
    <property type="entry name" value="CSAPPISMRASE"/>
</dbReference>
<evidence type="ECO:0000256" key="5">
    <source>
        <dbReference type="ARBA" id="ARBA00023110"/>
    </source>
</evidence>
<evidence type="ECO:0000256" key="2">
    <source>
        <dbReference type="ARBA" id="ARBA00013194"/>
    </source>
</evidence>
<dbReference type="SMART" id="SM00028">
    <property type="entry name" value="TPR"/>
    <property type="match status" value="1"/>
</dbReference>
<dbReference type="GO" id="GO:0005829">
    <property type="term" value="C:cytosol"/>
    <property type="evidence" value="ECO:0007669"/>
    <property type="project" value="TreeGrafter"/>
</dbReference>
<dbReference type="FunFam" id="1.25.40.10:FF:000029">
    <property type="entry name" value="peptidyl-prolyl cis-trans isomerase D"/>
    <property type="match status" value="1"/>
</dbReference>
<dbReference type="EMBL" id="JAEUBF010001445">
    <property type="protein sequence ID" value="KAH3666405.1"/>
    <property type="molecule type" value="Genomic_DNA"/>
</dbReference>
<name>A0A9P8P708_9ASCO</name>
<keyword evidence="5" id="KW-0697">Rotamase</keyword>
<feature type="domain" description="PPIase cyclophilin-type" evidence="8">
    <location>
        <begin position="11"/>
        <end position="181"/>
    </location>
</feature>
<keyword evidence="3" id="KW-0677">Repeat</keyword>
<dbReference type="GO" id="GO:0016018">
    <property type="term" value="F:cyclosporin A binding"/>
    <property type="evidence" value="ECO:0007669"/>
    <property type="project" value="TreeGrafter"/>
</dbReference>
<dbReference type="Pfam" id="PF00515">
    <property type="entry name" value="TPR_1"/>
    <property type="match status" value="1"/>
</dbReference>
<comment type="catalytic activity">
    <reaction evidence="1">
        <text>[protein]-peptidylproline (omega=180) = [protein]-peptidylproline (omega=0)</text>
        <dbReference type="Rhea" id="RHEA:16237"/>
        <dbReference type="Rhea" id="RHEA-COMP:10747"/>
        <dbReference type="Rhea" id="RHEA-COMP:10748"/>
        <dbReference type="ChEBI" id="CHEBI:83833"/>
        <dbReference type="ChEBI" id="CHEBI:83834"/>
        <dbReference type="EC" id="5.2.1.8"/>
    </reaction>
</comment>
<dbReference type="PANTHER" id="PTHR11071">
    <property type="entry name" value="PEPTIDYL-PROLYL CIS-TRANS ISOMERASE"/>
    <property type="match status" value="1"/>
</dbReference>
<dbReference type="InterPro" id="IPR029000">
    <property type="entry name" value="Cyclophilin-like_dom_sf"/>
</dbReference>
<reference evidence="9" key="2">
    <citation type="submission" date="2021-01" db="EMBL/GenBank/DDBJ databases">
        <authorList>
            <person name="Schikora-Tamarit M.A."/>
        </authorList>
    </citation>
    <scope>NUCLEOTIDE SEQUENCE</scope>
    <source>
        <strain evidence="9">CBS6341</strain>
    </source>
</reference>
<accession>A0A9P8P708</accession>
<keyword evidence="4 7" id="KW-0802">TPR repeat</keyword>
<evidence type="ECO:0000259" key="8">
    <source>
        <dbReference type="PROSITE" id="PS50072"/>
    </source>
</evidence>
<evidence type="ECO:0000256" key="4">
    <source>
        <dbReference type="ARBA" id="ARBA00022803"/>
    </source>
</evidence>
<dbReference type="Pfam" id="PF00160">
    <property type="entry name" value="Pro_isomerase"/>
    <property type="match status" value="1"/>
</dbReference>
<dbReference type="OrthoDB" id="407558at2759"/>
<evidence type="ECO:0000256" key="7">
    <source>
        <dbReference type="PROSITE-ProRule" id="PRU00339"/>
    </source>
</evidence>
<evidence type="ECO:0000256" key="3">
    <source>
        <dbReference type="ARBA" id="ARBA00022737"/>
    </source>
</evidence>
<dbReference type="Proteomes" id="UP000769528">
    <property type="component" value="Unassembled WGS sequence"/>
</dbReference>
<dbReference type="SUPFAM" id="SSF50891">
    <property type="entry name" value="Cyclophilin-like"/>
    <property type="match status" value="1"/>
</dbReference>
<gene>
    <name evidence="9" type="ORF">WICMUC_005673</name>
</gene>
<dbReference type="FunFam" id="2.40.100.10:FF:000025">
    <property type="entry name" value="Peptidyl-prolyl cis-trans isomerase CYP19-2"/>
    <property type="match status" value="1"/>
</dbReference>
<evidence type="ECO:0000313" key="9">
    <source>
        <dbReference type="EMBL" id="KAH3666405.1"/>
    </source>
</evidence>
<evidence type="ECO:0000256" key="6">
    <source>
        <dbReference type="ARBA" id="ARBA00023235"/>
    </source>
</evidence>
<evidence type="ECO:0000313" key="10">
    <source>
        <dbReference type="Proteomes" id="UP000769528"/>
    </source>
</evidence>
<dbReference type="PANTHER" id="PTHR11071:SF561">
    <property type="entry name" value="PEPTIDYL-PROLYL CIS-TRANS ISOMERASE D-RELATED"/>
    <property type="match status" value="1"/>
</dbReference>
<proteinExistence type="predicted"/>
<keyword evidence="6" id="KW-0413">Isomerase</keyword>
<evidence type="ECO:0000256" key="1">
    <source>
        <dbReference type="ARBA" id="ARBA00000971"/>
    </source>
</evidence>
<dbReference type="Gene3D" id="1.25.40.10">
    <property type="entry name" value="Tetratricopeptide repeat domain"/>
    <property type="match status" value="1"/>
</dbReference>
<dbReference type="PROSITE" id="PS50005">
    <property type="entry name" value="TPR"/>
    <property type="match status" value="1"/>
</dbReference>
<dbReference type="InterPro" id="IPR019734">
    <property type="entry name" value="TPR_rpt"/>
</dbReference>
<dbReference type="SUPFAM" id="SSF48452">
    <property type="entry name" value="TPR-like"/>
    <property type="match status" value="1"/>
</dbReference>
<dbReference type="Gene3D" id="2.40.100.10">
    <property type="entry name" value="Cyclophilin-like"/>
    <property type="match status" value="1"/>
</dbReference>
<dbReference type="InterPro" id="IPR002130">
    <property type="entry name" value="Cyclophilin-type_PPIase_dom"/>
</dbReference>
<comment type="caution">
    <text evidence="9">The sequence shown here is derived from an EMBL/GenBank/DDBJ whole genome shotgun (WGS) entry which is preliminary data.</text>
</comment>
<dbReference type="AlphaFoldDB" id="A0A9P8P708"/>
<dbReference type="EC" id="5.2.1.8" evidence="2"/>
<feature type="repeat" description="TPR" evidence="7">
    <location>
        <begin position="315"/>
        <end position="348"/>
    </location>
</feature>
<dbReference type="GO" id="GO:0042026">
    <property type="term" value="P:protein refolding"/>
    <property type="evidence" value="ECO:0007669"/>
    <property type="project" value="UniProtKB-ARBA"/>
</dbReference>
<organism evidence="9 10">
    <name type="scientific">Wickerhamomyces mucosus</name>
    <dbReference type="NCBI Taxonomy" id="1378264"/>
    <lineage>
        <taxon>Eukaryota</taxon>
        <taxon>Fungi</taxon>
        <taxon>Dikarya</taxon>
        <taxon>Ascomycota</taxon>
        <taxon>Saccharomycotina</taxon>
        <taxon>Saccharomycetes</taxon>
        <taxon>Phaffomycetales</taxon>
        <taxon>Wickerhamomycetaceae</taxon>
        <taxon>Wickerhamomyces</taxon>
    </lineage>
</organism>
<keyword evidence="10" id="KW-1185">Reference proteome</keyword>
<dbReference type="PROSITE" id="PS50072">
    <property type="entry name" value="CSA_PPIASE_2"/>
    <property type="match status" value="1"/>
</dbReference>
<sequence>MKIETIHTNVFLDIAINDERIGRIVIELFDDLAPKASENFLRLCKGNHQSKNGNFLTLKNNLFHKVIRNFMIQAGDIENCSNEIGNDLGLGGLSIYDSNEFEDENLTSFETIHNLAMANIGPNTNTSQFFINTYPSPHLNGKHTIFGKVIHGKSTIRTIESQKVDDRSVPIAKVEIVDCGEWKEGMAIPVFNASYSNIAGDIFEEYPEDDDHFDKDKCIETFEACLKIKEAGGVFFKTKDYKESFLKYIKALRYVNEFIPDKDSEPELEPNFQDLKKKIYLNLSLVSINLKNFNNSLIYSNFLLDSDNLTDGEFAKGYYRRGLSYLELKKYQESLIDFQKCLRLNPNDKVVVQRIEQVENMLEDLKKKERQKYSKFFG</sequence>
<reference evidence="9" key="1">
    <citation type="journal article" date="2021" name="Open Biol.">
        <title>Shared evolutionary footprints suggest mitochondrial oxidative damage underlies multiple complex I losses in fungi.</title>
        <authorList>
            <person name="Schikora-Tamarit M.A."/>
            <person name="Marcet-Houben M."/>
            <person name="Nosek J."/>
            <person name="Gabaldon T."/>
        </authorList>
    </citation>
    <scope>NUCLEOTIDE SEQUENCE</scope>
    <source>
        <strain evidence="9">CBS6341</strain>
    </source>
</reference>